<evidence type="ECO:0000256" key="10">
    <source>
        <dbReference type="ARBA" id="ARBA00022992"/>
    </source>
</evidence>
<gene>
    <name evidence="22" type="primary">cnga2a</name>
</gene>
<dbReference type="PROSITE" id="PS00889">
    <property type="entry name" value="CNMP_BINDING_2"/>
    <property type="match status" value="1"/>
</dbReference>
<name>A0A6J2X108_CHACN</name>
<dbReference type="InterPro" id="IPR018488">
    <property type="entry name" value="cNMP-bd_CS"/>
</dbReference>
<dbReference type="Gene3D" id="1.20.5.300">
    <property type="match status" value="1"/>
</dbReference>
<dbReference type="FunFam" id="1.20.5.170:FF:000069">
    <property type="entry name" value="cGMP-gated cation channel alpha-1"/>
    <property type="match status" value="1"/>
</dbReference>
<keyword evidence="7" id="KW-0552">Olfaction</keyword>
<dbReference type="FunFam" id="2.60.120.10:FF:000002">
    <property type="entry name" value="Cyclic nucleotide gated channel alpha 1a"/>
    <property type="match status" value="1"/>
</dbReference>
<dbReference type="FunFam" id="1.10.287.70:FF:000030">
    <property type="entry name" value="Cyclic nucleotide-gated channel alpha 3"/>
    <property type="match status" value="1"/>
</dbReference>
<keyword evidence="9 19" id="KW-1133">Transmembrane helix</keyword>
<organism evidence="21 22">
    <name type="scientific">Chanos chanos</name>
    <name type="common">Milkfish</name>
    <name type="synonym">Mugil chanos</name>
    <dbReference type="NCBI Taxonomy" id="29144"/>
    <lineage>
        <taxon>Eukaryota</taxon>
        <taxon>Metazoa</taxon>
        <taxon>Chordata</taxon>
        <taxon>Craniata</taxon>
        <taxon>Vertebrata</taxon>
        <taxon>Euteleostomi</taxon>
        <taxon>Actinopterygii</taxon>
        <taxon>Neopterygii</taxon>
        <taxon>Teleostei</taxon>
        <taxon>Ostariophysi</taxon>
        <taxon>Gonorynchiformes</taxon>
        <taxon>Chanidae</taxon>
        <taxon>Chanos</taxon>
    </lineage>
</organism>
<keyword evidence="4" id="KW-0116">cAMP-binding</keyword>
<dbReference type="CTD" id="751786"/>
<feature type="transmembrane region" description="Helical" evidence="19">
    <location>
        <begin position="279"/>
        <end position="303"/>
    </location>
</feature>
<keyword evidence="13" id="KW-0114">cAMP</keyword>
<keyword evidence="15" id="KW-0407">Ion channel</keyword>
<dbReference type="GO" id="GO:0005222">
    <property type="term" value="F:intracellularly cAMP-activated cation channel activity"/>
    <property type="evidence" value="ECO:0007669"/>
    <property type="project" value="TreeGrafter"/>
</dbReference>
<dbReference type="Proteomes" id="UP000504632">
    <property type="component" value="Chromosome 2"/>
</dbReference>
<dbReference type="Pfam" id="PF00520">
    <property type="entry name" value="Ion_trans"/>
    <property type="match status" value="1"/>
</dbReference>
<feature type="coiled-coil region" evidence="17">
    <location>
        <begin position="601"/>
        <end position="646"/>
    </location>
</feature>
<dbReference type="GO" id="GO:0005223">
    <property type="term" value="F:intracellularly cGMP-activated cation channel activity"/>
    <property type="evidence" value="ECO:0007669"/>
    <property type="project" value="TreeGrafter"/>
</dbReference>
<reference evidence="22" key="1">
    <citation type="submission" date="2025-08" db="UniProtKB">
        <authorList>
            <consortium name="RefSeq"/>
        </authorList>
    </citation>
    <scope>IDENTIFICATION</scope>
</reference>
<dbReference type="GO" id="GO:0030552">
    <property type="term" value="F:cAMP binding"/>
    <property type="evidence" value="ECO:0007669"/>
    <property type="project" value="UniProtKB-KW"/>
</dbReference>
<dbReference type="GO" id="GO:0030553">
    <property type="term" value="F:cGMP binding"/>
    <property type="evidence" value="ECO:0007669"/>
    <property type="project" value="UniProtKB-KW"/>
</dbReference>
<dbReference type="InterPro" id="IPR032406">
    <property type="entry name" value="CLZ_dom"/>
</dbReference>
<dbReference type="Gene3D" id="2.60.120.10">
    <property type="entry name" value="Jelly Rolls"/>
    <property type="match status" value="1"/>
</dbReference>
<dbReference type="SUPFAM" id="SSF81324">
    <property type="entry name" value="Voltage-gated potassium channels"/>
    <property type="match status" value="1"/>
</dbReference>
<dbReference type="PANTHER" id="PTHR45638">
    <property type="entry name" value="CYCLIC NUCLEOTIDE-GATED CATION CHANNEL SUBUNIT A"/>
    <property type="match status" value="1"/>
</dbReference>
<keyword evidence="12 19" id="KW-0472">Membrane</keyword>
<dbReference type="PROSITE" id="PS50042">
    <property type="entry name" value="CNMP_BINDING_3"/>
    <property type="match status" value="1"/>
</dbReference>
<dbReference type="Pfam" id="PF16526">
    <property type="entry name" value="CLZ"/>
    <property type="match status" value="1"/>
</dbReference>
<dbReference type="Pfam" id="PF00027">
    <property type="entry name" value="cNMP_binding"/>
    <property type="match status" value="1"/>
</dbReference>
<dbReference type="InterPro" id="IPR000595">
    <property type="entry name" value="cNMP-bd_dom"/>
</dbReference>
<dbReference type="FunFam" id="1.20.5.300:FF:000002">
    <property type="entry name" value="Cyclic nucleotide-gated channel alpha 3"/>
    <property type="match status" value="1"/>
</dbReference>
<keyword evidence="16" id="KW-0844">Vision</keyword>
<dbReference type="InterPro" id="IPR005821">
    <property type="entry name" value="Ion_trans_dom"/>
</dbReference>
<evidence type="ECO:0000256" key="14">
    <source>
        <dbReference type="ARBA" id="ARBA00023286"/>
    </source>
</evidence>
<evidence type="ECO:0000256" key="19">
    <source>
        <dbReference type="SAM" id="Phobius"/>
    </source>
</evidence>
<dbReference type="InterPro" id="IPR018490">
    <property type="entry name" value="cNMP-bd_dom_sf"/>
</dbReference>
<proteinExistence type="predicted"/>
<evidence type="ECO:0000256" key="16">
    <source>
        <dbReference type="ARBA" id="ARBA00023305"/>
    </source>
</evidence>
<evidence type="ECO:0000256" key="17">
    <source>
        <dbReference type="SAM" id="Coils"/>
    </source>
</evidence>
<evidence type="ECO:0000256" key="2">
    <source>
        <dbReference type="ARBA" id="ARBA00022448"/>
    </source>
</evidence>
<keyword evidence="5" id="KW-0716">Sensory transduction</keyword>
<evidence type="ECO:0000256" key="4">
    <source>
        <dbReference type="ARBA" id="ARBA00022566"/>
    </source>
</evidence>
<dbReference type="CDD" id="cd00038">
    <property type="entry name" value="CAP_ED"/>
    <property type="match status" value="1"/>
</dbReference>
<feature type="transmembrane region" description="Helical" evidence="19">
    <location>
        <begin position="147"/>
        <end position="167"/>
    </location>
</feature>
<accession>A0A6J2X108</accession>
<keyword evidence="21" id="KW-1185">Reference proteome</keyword>
<dbReference type="InterPro" id="IPR014710">
    <property type="entry name" value="RmlC-like_jellyroll"/>
</dbReference>
<evidence type="ECO:0000256" key="18">
    <source>
        <dbReference type="SAM" id="MobiDB-lite"/>
    </source>
</evidence>
<dbReference type="SUPFAM" id="SSF51206">
    <property type="entry name" value="cAMP-binding domain-like"/>
    <property type="match status" value="1"/>
</dbReference>
<evidence type="ECO:0000256" key="9">
    <source>
        <dbReference type="ARBA" id="ARBA00022989"/>
    </source>
</evidence>
<dbReference type="PANTHER" id="PTHR45638:SF3">
    <property type="entry name" value="CYCLIC NUCLEOTIDE-GATED OLFACTORY CHANNEL"/>
    <property type="match status" value="1"/>
</dbReference>
<keyword evidence="10" id="KW-0142">cGMP-binding</keyword>
<dbReference type="GO" id="GO:0044877">
    <property type="term" value="F:protein-containing complex binding"/>
    <property type="evidence" value="ECO:0007669"/>
    <property type="project" value="TreeGrafter"/>
</dbReference>
<dbReference type="FunFam" id="1.10.287.630:FF:000001">
    <property type="entry name" value="Cyclic nucleotide-gated channel alpha 3"/>
    <property type="match status" value="1"/>
</dbReference>
<evidence type="ECO:0000256" key="11">
    <source>
        <dbReference type="ARBA" id="ARBA00023065"/>
    </source>
</evidence>
<keyword evidence="17" id="KW-0175">Coiled coil</keyword>
<evidence type="ECO:0000256" key="3">
    <source>
        <dbReference type="ARBA" id="ARBA00022535"/>
    </source>
</evidence>
<evidence type="ECO:0000259" key="20">
    <source>
        <dbReference type="PROSITE" id="PS50042"/>
    </source>
</evidence>
<evidence type="ECO:0000256" key="6">
    <source>
        <dbReference type="ARBA" id="ARBA00022692"/>
    </source>
</evidence>
<evidence type="ECO:0000313" key="22">
    <source>
        <dbReference type="RefSeq" id="XP_030650214.1"/>
    </source>
</evidence>
<keyword evidence="2" id="KW-0813">Transport</keyword>
<evidence type="ECO:0000313" key="21">
    <source>
        <dbReference type="Proteomes" id="UP000504632"/>
    </source>
</evidence>
<feature type="transmembrane region" description="Helical" evidence="19">
    <location>
        <begin position="357"/>
        <end position="379"/>
    </location>
</feature>
<dbReference type="Gene3D" id="1.10.287.630">
    <property type="entry name" value="Helix hairpin bin"/>
    <property type="match status" value="1"/>
</dbReference>
<evidence type="ECO:0000256" key="8">
    <source>
        <dbReference type="ARBA" id="ARBA00022741"/>
    </source>
</evidence>
<evidence type="ECO:0000256" key="7">
    <source>
        <dbReference type="ARBA" id="ARBA00022725"/>
    </source>
</evidence>
<keyword evidence="11" id="KW-0406">Ion transport</keyword>
<feature type="domain" description="Cyclic nucleotide-binding" evidence="20">
    <location>
        <begin position="461"/>
        <end position="575"/>
    </location>
</feature>
<keyword evidence="14" id="KW-1071">Ligand-gated ion channel</keyword>
<dbReference type="Gene3D" id="1.10.287.70">
    <property type="match status" value="1"/>
</dbReference>
<keyword evidence="3" id="KW-0140">cGMP</keyword>
<feature type="region of interest" description="Disordered" evidence="18">
    <location>
        <begin position="654"/>
        <end position="678"/>
    </location>
</feature>
<comment type="subcellular location">
    <subcellularLocation>
        <location evidence="1">Membrane</location>
        <topology evidence="1">Multi-pass membrane protein</topology>
    </subcellularLocation>
</comment>
<evidence type="ECO:0000256" key="1">
    <source>
        <dbReference type="ARBA" id="ARBA00004141"/>
    </source>
</evidence>
<sequence length="678" mass="77363">MTGQVLVESTDLTAHRLSVKTSMDEESERAESILSRVQSVCDDTSSELQRVATLEPRTLASQNSFRGRGALSRLVSMVVTLRDWAHKSLHEEQERPDSFLERFRGPELHVAPSRISTSHPDPRDADGAVKTKKKSEAFILAPADDIYYRWLLVIATAVLYNWCLLVARACFDELQINNFILWLVLDYLSDLIYIVDICVRLRTGFLEQGLLVKDLSKLRERYVHTLQFKLDLISTLPTDLLYIATGVHVPVLRFNRLMRFSRMFEFFDRTETRTNYPNMFRICNLVLYILVIIHWNACIYFAISKSLGFGSDQWVYPNISDPEFGTLTRGYVYCLYWSTLTLTTIGEMPAPVRDEEYLFVVFDFLVGVLIFATIVGNVGSMISNMNATRAEFQARIDAIKHYMQFRKVSKELEARVIKWFDYLWTNKKAMDEQEVLKSLPNKLRAEIAINVHLETLKKVRIFQDCEAGLLVELVLKLRPQVFSPGDYICRKGDIGKEMYIIKEGRLAVVGDDGATQYALLTAGSCFGEISILNIKGSKMGNRRTANIRSIGYSDLFCLSKDDLMEAVMEYPEAKRALEERGRDILLKEGLLEELSIGGLGAEEMEEKVERLEASLDVLQTRFARLLGEYTSTQQRLKQRLAALERRMHFSGSGFLSDTDGNDSTFDGDGTHSEVNIQL</sequence>
<evidence type="ECO:0000256" key="13">
    <source>
        <dbReference type="ARBA" id="ARBA00023149"/>
    </source>
</evidence>
<dbReference type="GO" id="GO:0017071">
    <property type="term" value="C:intracellular cyclic nucleotide activated cation channel complex"/>
    <property type="evidence" value="ECO:0007669"/>
    <property type="project" value="TreeGrafter"/>
</dbReference>
<dbReference type="SMART" id="SM00100">
    <property type="entry name" value="cNMP"/>
    <property type="match status" value="1"/>
</dbReference>
<dbReference type="GO" id="GO:0007608">
    <property type="term" value="P:sensory perception of smell"/>
    <property type="evidence" value="ECO:0007669"/>
    <property type="project" value="UniProtKB-KW"/>
</dbReference>
<evidence type="ECO:0000256" key="15">
    <source>
        <dbReference type="ARBA" id="ARBA00023303"/>
    </source>
</evidence>
<dbReference type="InParanoid" id="A0A6J2X108"/>
<feature type="transmembrane region" description="Helical" evidence="19">
    <location>
        <begin position="240"/>
        <end position="258"/>
    </location>
</feature>
<dbReference type="RefSeq" id="XP_030650214.1">
    <property type="nucleotide sequence ID" value="XM_030794354.1"/>
</dbReference>
<evidence type="ECO:0000256" key="5">
    <source>
        <dbReference type="ARBA" id="ARBA00022606"/>
    </source>
</evidence>
<protein>
    <submittedName>
        <fullName evidence="22">Cyclic nucleotide gated channel subunit alpha 2a</fullName>
    </submittedName>
</protein>
<dbReference type="PROSITE" id="PS00888">
    <property type="entry name" value="CNMP_BINDING_1"/>
    <property type="match status" value="1"/>
</dbReference>
<dbReference type="AlphaFoldDB" id="A0A6J2X108"/>
<dbReference type="GO" id="GO:0005886">
    <property type="term" value="C:plasma membrane"/>
    <property type="evidence" value="ECO:0007669"/>
    <property type="project" value="TreeGrafter"/>
</dbReference>
<keyword evidence="8" id="KW-0547">Nucleotide-binding</keyword>
<dbReference type="OrthoDB" id="421226at2759"/>
<dbReference type="GO" id="GO:0007601">
    <property type="term" value="P:visual perception"/>
    <property type="evidence" value="ECO:0007669"/>
    <property type="project" value="UniProtKB-KW"/>
</dbReference>
<feature type="transmembrane region" description="Helical" evidence="19">
    <location>
        <begin position="179"/>
        <end position="202"/>
    </location>
</feature>
<dbReference type="FunCoup" id="A0A6J2X108">
    <property type="interactions" value="205"/>
</dbReference>
<dbReference type="InterPro" id="IPR050866">
    <property type="entry name" value="CNG_cation_channel"/>
</dbReference>
<dbReference type="GeneID" id="115830240"/>
<evidence type="ECO:0000256" key="12">
    <source>
        <dbReference type="ARBA" id="ARBA00023136"/>
    </source>
</evidence>
<keyword evidence="6 19" id="KW-0812">Transmembrane</keyword>